<dbReference type="Proteomes" id="UP000039865">
    <property type="component" value="Unassembled WGS sequence"/>
</dbReference>
<dbReference type="InterPro" id="IPR011050">
    <property type="entry name" value="Pectin_lyase_fold/virulence"/>
</dbReference>
<evidence type="ECO:0000313" key="1">
    <source>
        <dbReference type="EMBL" id="CDW78818.1"/>
    </source>
</evidence>
<accession>A0A078AD74</accession>
<dbReference type="InParanoid" id="A0A078AD74"/>
<keyword evidence="2" id="KW-1185">Reference proteome</keyword>
<dbReference type="SUPFAM" id="SSF51126">
    <property type="entry name" value="Pectin lyase-like"/>
    <property type="match status" value="1"/>
</dbReference>
<sequence>MIFNQTAYYWDFNMTGNNFSVENLGPSEAFIYIGPRTTVTISDLEMFHNYNLIENLYFDPIMIFCDSCVLTIDLFKFVLQRYPQSAFIIAKDASSVTLKRIDFATSGDIPCGKLIKVIGDQAGSILIDGIDLDTKTVLHKDILIKITRNLVFRNSSAYGTCLRLIYQLPIREYKNTIKWQNVDELKLSYVTIALLQSSYQFLNAQGGQNIVIDHLQLNCQLTSFEIQLMDYEYFKQVTDNTVIEQYFDLNYQSPIQINNVNNVNMQWGNMRNCYNQQRGGIFTFINSTVVDYNTTFQQNLAMSGSAIYCEDCKMTLTNTYINYQVAMRGAAIYLNGSSTVEFIDMWLEQLYAYDKGGFLYVEQSKNLITNNEGQSSESSIDNYLETESKISFTRGNFLALYALNAGGGLFIDSELMEIDFTNIYQQTSNSKNGGFIYLQNAKSLTIADSNFRNYQGYNGACIQSESADTVISIERSNFQQNSDPIHEDPRDQNPTVDYSNDLYGAIYIKKAESVTFKNNKFYNHYYKKYGAVAFLEQTKYYDIGSTYFNTLSGTAAIYFNQTYDVELSFLIIEENMSLIGTTGLHFEQVNGDVKLTNVTIFKSAGQQAAIYYQNYENPNSLVPNQLLLTNVSIINSDSQYYGGIYFYHPTGVFISRNLFLNYVTSGFLGVIVIQSARMVEFHDSIVRETRSAGGSVFLYANNIKESAYIGQIVIFN</sequence>
<proteinExistence type="predicted"/>
<evidence type="ECO:0008006" key="3">
    <source>
        <dbReference type="Google" id="ProtNLM"/>
    </source>
</evidence>
<dbReference type="AlphaFoldDB" id="A0A078AD74"/>
<name>A0A078AD74_STYLE</name>
<protein>
    <recommendedName>
        <fullName evidence="3">Right handed beta helix domain-containing protein</fullName>
    </recommendedName>
</protein>
<dbReference type="EMBL" id="CCKQ01007448">
    <property type="protein sequence ID" value="CDW78818.1"/>
    <property type="molecule type" value="Genomic_DNA"/>
</dbReference>
<organism evidence="1 2">
    <name type="scientific">Stylonychia lemnae</name>
    <name type="common">Ciliate</name>
    <dbReference type="NCBI Taxonomy" id="5949"/>
    <lineage>
        <taxon>Eukaryota</taxon>
        <taxon>Sar</taxon>
        <taxon>Alveolata</taxon>
        <taxon>Ciliophora</taxon>
        <taxon>Intramacronucleata</taxon>
        <taxon>Spirotrichea</taxon>
        <taxon>Stichotrichia</taxon>
        <taxon>Sporadotrichida</taxon>
        <taxon>Oxytrichidae</taxon>
        <taxon>Stylonychinae</taxon>
        <taxon>Stylonychia</taxon>
    </lineage>
</organism>
<gene>
    <name evidence="1" type="primary">Contig271.g310</name>
    <name evidence="1" type="ORF">STYLEM_7802</name>
</gene>
<reference evidence="1 2" key="1">
    <citation type="submission" date="2014-06" db="EMBL/GenBank/DDBJ databases">
        <authorList>
            <person name="Swart Estienne"/>
        </authorList>
    </citation>
    <scope>NUCLEOTIDE SEQUENCE [LARGE SCALE GENOMIC DNA]</scope>
    <source>
        <strain evidence="1 2">130c</strain>
    </source>
</reference>
<evidence type="ECO:0000313" key="2">
    <source>
        <dbReference type="Proteomes" id="UP000039865"/>
    </source>
</evidence>